<dbReference type="HAMAP" id="MF_00923">
    <property type="entry name" value="OM_assembly_BamB"/>
    <property type="match status" value="1"/>
</dbReference>
<dbReference type="InterPro" id="IPR015943">
    <property type="entry name" value="WD40/YVTN_repeat-like_dom_sf"/>
</dbReference>
<dbReference type="InterPro" id="IPR011047">
    <property type="entry name" value="Quinoprotein_ADH-like_sf"/>
</dbReference>
<keyword evidence="3 4" id="KW-0998">Cell outer membrane</keyword>
<dbReference type="GO" id="GO:0051205">
    <property type="term" value="P:protein insertion into membrane"/>
    <property type="evidence" value="ECO:0007669"/>
    <property type="project" value="UniProtKB-UniRule"/>
</dbReference>
<comment type="subcellular location">
    <subcellularLocation>
        <location evidence="4">Cell outer membrane</location>
        <topology evidence="4">Lipid-anchor</topology>
    </subcellularLocation>
</comment>
<dbReference type="NCBIfam" id="TIGR03300">
    <property type="entry name" value="assembly_YfgL"/>
    <property type="match status" value="1"/>
</dbReference>
<protein>
    <recommendedName>
        <fullName evidence="4">Outer membrane protein assembly factor BamB</fullName>
    </recommendedName>
</protein>
<evidence type="ECO:0000313" key="6">
    <source>
        <dbReference type="EMBL" id="QGA65485.1"/>
    </source>
</evidence>
<dbReference type="NCBIfam" id="NF008351">
    <property type="entry name" value="PRK11138.1"/>
    <property type="match status" value="1"/>
</dbReference>
<evidence type="ECO:0000256" key="4">
    <source>
        <dbReference type="HAMAP-Rule" id="MF_00923"/>
    </source>
</evidence>
<dbReference type="PANTHER" id="PTHR34512">
    <property type="entry name" value="CELL SURFACE PROTEIN"/>
    <property type="match status" value="1"/>
</dbReference>
<dbReference type="AlphaFoldDB" id="A0A5Q0THT1"/>
<evidence type="ECO:0000256" key="2">
    <source>
        <dbReference type="ARBA" id="ARBA00023136"/>
    </source>
</evidence>
<dbReference type="GO" id="GO:0009279">
    <property type="term" value="C:cell outer membrane"/>
    <property type="evidence" value="ECO:0007669"/>
    <property type="project" value="UniProtKB-SubCell"/>
</dbReference>
<evidence type="ECO:0000256" key="3">
    <source>
        <dbReference type="ARBA" id="ARBA00023237"/>
    </source>
</evidence>
<dbReference type="Proteomes" id="UP000348942">
    <property type="component" value="Chromosome 1"/>
</dbReference>
<dbReference type="InterPro" id="IPR002372">
    <property type="entry name" value="PQQ_rpt_dom"/>
</dbReference>
<evidence type="ECO:0000313" key="7">
    <source>
        <dbReference type="Proteomes" id="UP000348942"/>
    </source>
</evidence>
<dbReference type="GO" id="GO:0043165">
    <property type="term" value="P:Gram-negative-bacterium-type cell outer membrane assembly"/>
    <property type="evidence" value="ECO:0007669"/>
    <property type="project" value="UniProtKB-UniRule"/>
</dbReference>
<dbReference type="Gene3D" id="2.130.10.10">
    <property type="entry name" value="YVTN repeat-like/Quinoprotein amine dehydrogenase"/>
    <property type="match status" value="1"/>
</dbReference>
<reference evidence="6 7" key="1">
    <citation type="submission" date="2019-10" db="EMBL/GenBank/DDBJ databases">
        <title>Vibrio sp. nov., isolated from Coralline algae surface.</title>
        <authorList>
            <person name="Geng Y."/>
            <person name="Zhang X."/>
        </authorList>
    </citation>
    <scope>NUCLEOTIDE SEQUENCE [LARGE SCALE GENOMIC DNA]</scope>
    <source>
        <strain evidence="6 7">SM1977</strain>
    </source>
</reference>
<comment type="function">
    <text evidence="4">Part of the outer membrane protein assembly complex, which is involved in assembly and insertion of beta-barrel proteins into the outer membrane.</text>
</comment>
<organism evidence="6 7">
    <name type="scientific">Vibrio algicola</name>
    <dbReference type="NCBI Taxonomy" id="2662262"/>
    <lineage>
        <taxon>Bacteria</taxon>
        <taxon>Pseudomonadati</taxon>
        <taxon>Pseudomonadota</taxon>
        <taxon>Gammaproteobacteria</taxon>
        <taxon>Vibrionales</taxon>
        <taxon>Vibrionaceae</taxon>
        <taxon>Vibrio</taxon>
    </lineage>
</organism>
<evidence type="ECO:0000256" key="1">
    <source>
        <dbReference type="ARBA" id="ARBA00022729"/>
    </source>
</evidence>
<name>A0A5Q0THT1_9VIBR</name>
<dbReference type="PANTHER" id="PTHR34512:SF30">
    <property type="entry name" value="OUTER MEMBRANE PROTEIN ASSEMBLY FACTOR BAMB"/>
    <property type="match status" value="1"/>
</dbReference>
<dbReference type="PROSITE" id="PS51257">
    <property type="entry name" value="PROKAR_LIPOPROTEIN"/>
    <property type="match status" value="1"/>
</dbReference>
<dbReference type="EMBL" id="CP045699">
    <property type="protein sequence ID" value="QGA65485.1"/>
    <property type="molecule type" value="Genomic_DNA"/>
</dbReference>
<keyword evidence="7" id="KW-1185">Reference proteome</keyword>
<dbReference type="RefSeq" id="WP_153447633.1">
    <property type="nucleotide sequence ID" value="NZ_CP045699.1"/>
</dbReference>
<proteinExistence type="inferred from homology"/>
<accession>A0A5Q0THT1</accession>
<gene>
    <name evidence="4 6" type="primary">bamB</name>
    <name evidence="6" type="ORF">GFB47_08695</name>
</gene>
<keyword evidence="2 4" id="KW-0472">Membrane</keyword>
<evidence type="ECO:0000259" key="5">
    <source>
        <dbReference type="Pfam" id="PF13360"/>
    </source>
</evidence>
<dbReference type="SMART" id="SM00564">
    <property type="entry name" value="PQQ"/>
    <property type="match status" value="7"/>
</dbReference>
<comment type="similarity">
    <text evidence="4">Belongs to the BamB family.</text>
</comment>
<feature type="domain" description="Pyrrolo-quinoline quinone repeat" evidence="5">
    <location>
        <begin position="75"/>
        <end position="310"/>
    </location>
</feature>
<keyword evidence="1 4" id="KW-0732">Signal</keyword>
<sequence length="390" mass="42170">MKKLLKRGLALTFITLGLLGCSSEEDTIVMSPLPVVKSQFTPKTIWTASIDDGVGHYFSKLAPTYAYDKVFVASRDGDVKALDPKTGKTLWEKDLGKDEPARLSGGVTALYDKIFIGSENGQVYALSVDDGSLVWQKDIEGEVLAKPLADQNFVMLNTAKGSLIALDQDTGEQEWDISNEVPNLTLRGDSSPASVSGGVFWGMSNGRLAAALIQKGQLLWQQPIGTPKGSTEIDRLVDVDASPLIIGANLYTVGINGQLVAVDLRSGTPMWKRTYSSATDLATDGSKLFVVTDKDHLIGVDVRSGTKLWENNDLQYRQLSDPTVIGDYLVVGDNEGYLHWIDRDTGAFVAQQLIGDDDDGIAVAPIALDDGFVVITREGEIKKMQIPDGS</sequence>
<keyword evidence="4" id="KW-0449">Lipoprotein</keyword>
<keyword evidence="4" id="KW-0564">Palmitate</keyword>
<dbReference type="InterPro" id="IPR018391">
    <property type="entry name" value="PQQ_b-propeller_rpt"/>
</dbReference>
<dbReference type="Pfam" id="PF13360">
    <property type="entry name" value="PQQ_2"/>
    <property type="match status" value="1"/>
</dbReference>
<dbReference type="InterPro" id="IPR017687">
    <property type="entry name" value="BamB"/>
</dbReference>
<comment type="subunit">
    <text evidence="4">Part of the Bam complex.</text>
</comment>
<dbReference type="SUPFAM" id="SSF50998">
    <property type="entry name" value="Quinoprotein alcohol dehydrogenase-like"/>
    <property type="match status" value="1"/>
</dbReference>